<proteinExistence type="predicted"/>
<organism evidence="2 3">
    <name type="scientific">Paracoccus pantotrophus</name>
    <name type="common">Thiosphaera pantotropha</name>
    <dbReference type="NCBI Taxonomy" id="82367"/>
    <lineage>
        <taxon>Bacteria</taxon>
        <taxon>Pseudomonadati</taxon>
        <taxon>Pseudomonadota</taxon>
        <taxon>Alphaproteobacteria</taxon>
        <taxon>Rhodobacterales</taxon>
        <taxon>Paracoccaceae</taxon>
        <taxon>Paracoccus</taxon>
    </lineage>
</organism>
<dbReference type="EMBL" id="CP058690">
    <property type="protein sequence ID" value="QLH15842.1"/>
    <property type="molecule type" value="Genomic_DNA"/>
</dbReference>
<dbReference type="RefSeq" id="WP_179921725.1">
    <property type="nucleotide sequence ID" value="NZ_CP058690.1"/>
</dbReference>
<name>A0A7H9BXI0_PARPN</name>
<evidence type="ECO:0000259" key="1">
    <source>
        <dbReference type="Pfam" id="PF25670"/>
    </source>
</evidence>
<evidence type="ECO:0000313" key="3">
    <source>
        <dbReference type="Proteomes" id="UP000509322"/>
    </source>
</evidence>
<gene>
    <name evidence="2" type="ORF">HYQ43_17050</name>
</gene>
<feature type="domain" description="Phage tail protein C-terminal" evidence="1">
    <location>
        <begin position="271"/>
        <end position="385"/>
    </location>
</feature>
<sequence>MTTYRTGTVSIGANATSLSGTGTAWSSSGVRPGDMLLLAGNIVPIASVNSNTGITLARPWPGAAQSGANYDILLIDDDVRTLVAANLLLQQLTNGTLTSLAGLTSAANKMPYFSGANVMALADLTAEARSLLASTLLSRSSNNLVTPSNARLTGGVVTESPTDTTSGRLLKVGDGGLLQPNTSNGIQIDDANLATVSGSFRTVAATLNLPFSSQSFGILDVRTGHSSGVVHQYWAPNYAGGTSGYFAMYARKLSGSTGTWTDWARFLTSANTTVDSNGFVKAASPILRLFGDGSIEEPVQPTGAEVARVSAGLYQISSTLGLAQEGWQIEVPRDHNGNILCHVATAWAAGVLTVTVSEPLWDNGRWVAGDPIDVPAGRWIDIRLHEEPVDVA</sequence>
<protein>
    <recommendedName>
        <fullName evidence="1">Phage tail protein C-terminal domain-containing protein</fullName>
    </recommendedName>
</protein>
<reference evidence="2 3" key="1">
    <citation type="submission" date="2020-07" db="EMBL/GenBank/DDBJ databases">
        <title>The complete genome of Paracoccus pantotrophus ACCC 10489.</title>
        <authorList>
            <person name="Si Y."/>
        </authorList>
    </citation>
    <scope>NUCLEOTIDE SEQUENCE [LARGE SCALE GENOMIC DNA]</scope>
    <source>
        <strain evidence="2 3">ACCC10489</strain>
    </source>
</reference>
<dbReference type="AlphaFoldDB" id="A0A7H9BXI0"/>
<dbReference type="Pfam" id="PF25670">
    <property type="entry name" value="Phage_tail_C_2"/>
    <property type="match status" value="1"/>
</dbReference>
<dbReference type="Proteomes" id="UP000509322">
    <property type="component" value="Chromosome 2"/>
</dbReference>
<accession>A0A7H9BXI0</accession>
<evidence type="ECO:0000313" key="2">
    <source>
        <dbReference type="EMBL" id="QLH15842.1"/>
    </source>
</evidence>
<dbReference type="InterPro" id="IPR058008">
    <property type="entry name" value="Gp26_C"/>
</dbReference>